<gene>
    <name evidence="2" type="primary">ycf41</name>
    <name evidence="2" type="ORF">Ahnf_052</name>
</gene>
<dbReference type="GO" id="GO:0003697">
    <property type="term" value="F:single-stranded DNA binding"/>
    <property type="evidence" value="ECO:0007669"/>
    <property type="project" value="InterPro"/>
</dbReference>
<organism evidence="2">
    <name type="scientific">Ahnfeltia plicata</name>
    <dbReference type="NCBI Taxonomy" id="28023"/>
    <lineage>
        <taxon>Eukaryota</taxon>
        <taxon>Rhodophyta</taxon>
        <taxon>Florideophyceae</taxon>
        <taxon>Ahnfeltiophycidae</taxon>
        <taxon>Ahnfeltiales</taxon>
        <taxon>Ahnfeltiaceae</taxon>
        <taxon>Ahnfeltia</taxon>
    </lineage>
</organism>
<dbReference type="PROSITE" id="PS50935">
    <property type="entry name" value="SSB"/>
    <property type="match status" value="1"/>
</dbReference>
<proteinExistence type="predicted"/>
<geneLocation type="plastid" evidence="2"/>
<reference evidence="2" key="1">
    <citation type="journal article" date="2016" name="BMC Biol.">
        <title>Parallel evolution of highly conserved plastid genome architecture in red seaweeds and seed plants.</title>
        <authorList>
            <person name="Lee J."/>
            <person name="Cho C.H."/>
            <person name="Park S.I."/>
            <person name="Choi J.W."/>
            <person name="Song H.S."/>
            <person name="West J.A."/>
            <person name="Bhattacharya D."/>
            <person name="Yoon H.S."/>
        </authorList>
    </citation>
    <scope>NUCLEOTIDE SEQUENCE</scope>
</reference>
<dbReference type="EMBL" id="KX284715">
    <property type="protein sequence ID" value="AOM65537.1"/>
    <property type="molecule type" value="Genomic_DNA"/>
</dbReference>
<sequence length="102" mass="11536">MNICFLTGKIVQSPKQLLYQGNYSTKLSIILPNNKRGLFLQYVTGLAKGKVGQDIFELYSLGDYIILEGSLSLQENKDLNSGFNKSILVNIYRLHPAHLIYK</sequence>
<dbReference type="RefSeq" id="YP_009293849.1">
    <property type="nucleotide sequence ID" value="NC_031145.1"/>
</dbReference>
<dbReference type="InterPro" id="IPR000424">
    <property type="entry name" value="Primosome_PriB/ssb"/>
</dbReference>
<protein>
    <submittedName>
        <fullName evidence="2">Putative single-stranded DNA binding protein</fullName>
    </submittedName>
</protein>
<name>A0A1C9CAY4_9FLOR</name>
<dbReference type="AlphaFoldDB" id="A0A1C9CAY4"/>
<evidence type="ECO:0000313" key="2">
    <source>
        <dbReference type="EMBL" id="AOM65537.1"/>
    </source>
</evidence>
<keyword evidence="1" id="KW-0238">DNA-binding</keyword>
<dbReference type="GeneID" id="29069716"/>
<evidence type="ECO:0000256" key="1">
    <source>
        <dbReference type="PROSITE-ProRule" id="PRU00252"/>
    </source>
</evidence>
<accession>A0A1C9CAY4</accession>
<keyword evidence="2" id="KW-0934">Plastid</keyword>